<dbReference type="RefSeq" id="WP_148283998.1">
    <property type="nucleotide sequence ID" value="NZ_BAABIH010000008.1"/>
</dbReference>
<evidence type="ECO:0000256" key="1">
    <source>
        <dbReference type="ARBA" id="ARBA00022676"/>
    </source>
</evidence>
<evidence type="ECO:0000259" key="5">
    <source>
        <dbReference type="Pfam" id="PF13579"/>
    </source>
</evidence>
<protein>
    <submittedName>
        <fullName evidence="6">Poly(Glycerol-phosphate) alpha-glucosyltransferase</fullName>
        <ecNumber evidence="6">2.4.1.52</ecNumber>
    </submittedName>
</protein>
<evidence type="ECO:0000313" key="7">
    <source>
        <dbReference type="Proteomes" id="UP000326702"/>
    </source>
</evidence>
<keyword evidence="2 6" id="KW-0808">Transferase</keyword>
<dbReference type="Gene3D" id="3.40.50.2000">
    <property type="entry name" value="Glycogen Phosphorylase B"/>
    <property type="match status" value="3"/>
</dbReference>
<accession>A0A5P9QCB0</accession>
<evidence type="ECO:0000259" key="4">
    <source>
        <dbReference type="Pfam" id="PF00534"/>
    </source>
</evidence>
<name>A0A5P9QCB0_9MICO</name>
<dbReference type="EMBL" id="CP045529">
    <property type="protein sequence ID" value="QFU99093.1"/>
    <property type="molecule type" value="Genomic_DNA"/>
</dbReference>
<reference evidence="6 7" key="1">
    <citation type="submission" date="2019-10" db="EMBL/GenBank/DDBJ databases">
        <title>Genome sequence of Luteimicrobium xylanilyticum HY-24.</title>
        <authorList>
            <person name="Kim D.Y."/>
            <person name="Park H.-Y."/>
        </authorList>
    </citation>
    <scope>NUCLEOTIDE SEQUENCE [LARGE SCALE GENOMIC DNA]</scope>
    <source>
        <strain evidence="6 7">HY-24</strain>
    </source>
</reference>
<gene>
    <name evidence="6" type="ORF">KDY119_02619</name>
</gene>
<dbReference type="InterPro" id="IPR028098">
    <property type="entry name" value="Glyco_trans_4-like_N"/>
</dbReference>
<evidence type="ECO:0000256" key="3">
    <source>
        <dbReference type="SAM" id="MobiDB-lite"/>
    </source>
</evidence>
<keyword evidence="7" id="KW-1185">Reference proteome</keyword>
<dbReference type="Proteomes" id="UP000326702">
    <property type="component" value="Chromosome"/>
</dbReference>
<dbReference type="SUPFAM" id="SSF53756">
    <property type="entry name" value="UDP-Glycosyltransferase/glycogen phosphorylase"/>
    <property type="match status" value="1"/>
</dbReference>
<dbReference type="PANTHER" id="PTHR12526:SF638">
    <property type="entry name" value="SPORE COAT PROTEIN SA"/>
    <property type="match status" value="1"/>
</dbReference>
<dbReference type="PANTHER" id="PTHR12526">
    <property type="entry name" value="GLYCOSYLTRANSFERASE"/>
    <property type="match status" value="1"/>
</dbReference>
<dbReference type="AlphaFoldDB" id="A0A5P9QCB0"/>
<organism evidence="6 7">
    <name type="scientific">Luteimicrobium xylanilyticum</name>
    <dbReference type="NCBI Taxonomy" id="1133546"/>
    <lineage>
        <taxon>Bacteria</taxon>
        <taxon>Bacillati</taxon>
        <taxon>Actinomycetota</taxon>
        <taxon>Actinomycetes</taxon>
        <taxon>Micrococcales</taxon>
        <taxon>Luteimicrobium</taxon>
    </lineage>
</organism>
<keyword evidence="1 6" id="KW-0328">Glycosyltransferase</keyword>
<dbReference type="GO" id="GO:0047265">
    <property type="term" value="F:poly(glycerol-phosphate) alpha-glucosyltransferase activity"/>
    <property type="evidence" value="ECO:0007669"/>
    <property type="project" value="UniProtKB-EC"/>
</dbReference>
<dbReference type="OrthoDB" id="506201at2"/>
<feature type="domain" description="Glycosyltransferase subfamily 4-like N-terminal" evidence="5">
    <location>
        <begin position="176"/>
        <end position="319"/>
    </location>
</feature>
<dbReference type="Pfam" id="PF13579">
    <property type="entry name" value="Glyco_trans_4_4"/>
    <property type="match status" value="1"/>
</dbReference>
<dbReference type="EC" id="2.4.1.52" evidence="6"/>
<evidence type="ECO:0000256" key="2">
    <source>
        <dbReference type="ARBA" id="ARBA00022679"/>
    </source>
</evidence>
<sequence length="533" mass="57197">MSAAGRRPVLIVVHQLGYGGVSNAVLDQAAMFSEAGHATTILTLTADPDLPRLDALRESGRLGAGVGVRNVHLDHEERWRGQPEVPDPTGAHALRRSPGLLVERGEDHTSCYERWFDPYGGYVAFARIREDGTLSTLARNRDRVGVAHERFDGDGRVVRANEVSSAGHKTRELFFAPGGHLYAQRLAHPKTGAGRGVAVSLPGEAGPRTEKFAGLPQWHISWLRGVLDEFEAPVVLAETPTTIPKVARARRGRDETVLGMLHNNQFAEPFSVGSPLRHDHLAVFDLLDRLDGLVVLTEAQRRDVVDLGAGADRVHVVPNMTARVDSTPSVDAKDPRLVSVVSRLAPQKALHEAVRAFSLVRAEIPDARLEIYGRGPSADGLAALVAELGLGASVMLMGRTSEPLAVMKRSVCTVSTSDWEAMPLSILESAAAGTPVVAYDCLYGPAALIEDGVDGRLVPRGDRESLARAVVALLRDPEGAVRMGRAAQEKVRARYGREQVLARWTQVMDAVSGEGSSADGAVSGPVSRPANRA</sequence>
<feature type="region of interest" description="Disordered" evidence="3">
    <location>
        <begin position="513"/>
        <end position="533"/>
    </location>
</feature>
<feature type="domain" description="Glycosyl transferase family 1" evidence="4">
    <location>
        <begin position="332"/>
        <end position="489"/>
    </location>
</feature>
<dbReference type="InterPro" id="IPR001296">
    <property type="entry name" value="Glyco_trans_1"/>
</dbReference>
<dbReference type="KEGG" id="lxl:KDY119_02619"/>
<evidence type="ECO:0000313" key="6">
    <source>
        <dbReference type="EMBL" id="QFU99093.1"/>
    </source>
</evidence>
<proteinExistence type="predicted"/>
<dbReference type="Pfam" id="PF00534">
    <property type="entry name" value="Glycos_transf_1"/>
    <property type="match status" value="1"/>
</dbReference>